<organism evidence="2 3">
    <name type="scientific">Flaviramulus multivorans</name>
    <dbReference type="NCBI Taxonomy" id="1304750"/>
    <lineage>
        <taxon>Bacteria</taxon>
        <taxon>Pseudomonadati</taxon>
        <taxon>Bacteroidota</taxon>
        <taxon>Flavobacteriia</taxon>
        <taxon>Flavobacteriales</taxon>
        <taxon>Flavobacteriaceae</taxon>
        <taxon>Flaviramulus</taxon>
    </lineage>
</organism>
<gene>
    <name evidence="2" type="ORF">L3X39_00900</name>
</gene>
<accession>A0ABS9IEF5</accession>
<dbReference type="PRINTS" id="PR00411">
    <property type="entry name" value="PNDRDTASEI"/>
</dbReference>
<dbReference type="RefSeq" id="WP_237229490.1">
    <property type="nucleotide sequence ID" value="NZ_JAKKDV010000001.1"/>
</dbReference>
<dbReference type="InterPro" id="IPR049516">
    <property type="entry name" value="FAD-depend_C"/>
</dbReference>
<sequence length="518" mass="57403">MIKEVQIRITLKEEEISDILVLKSAIKLGIDKSDITGIKILRKSIDARKPKIIFNYKVAVYIREVVPKTSEYQFDYKDINSAKPIHIIGFGPAGMYAALRCIELGFKPIVLERGKNVQDRRRDLRAINQDHFINEDSNYCFGEGGAGTYSDGKLYTRSLKRGDVRRIFENLVFHGATEQILIDAHPHIGTNKLPKVVQNIRETILNYGGEIHFETRVTDFILKNSAIQAIQLNGEEEMSVEKVILATGHSARDIFYLLHKKQIAVEAKSFAMGVRVEHPQHIIDSIQYHCSGERHELLPAASYSLVQQVNDRGVYSFCMCPGGFIVPAATANGEVVVNGMSPSKRNNLYANSGIVVEIDVNKDLPKYEHFGALKGLEYQKNLEKLAFTSGGRSQVAPAQRLTDFVEGRLSSNLNPTSYQPGLNIAPLHSLLPKLIGSRLRKGFQAFGQKMKGYYTEEANIVGVESRTSSPVCIPRTETLAHPQISNLFPCGEGGGYAGGIVSAAMDGERCAEAATNTF</sequence>
<dbReference type="PANTHER" id="PTHR42842:SF3">
    <property type="entry name" value="FAD_NAD(P)-BINDING OXIDOREDUCTASE FAMILY PROTEIN"/>
    <property type="match status" value="1"/>
</dbReference>
<name>A0ABS9IEF5_9FLAO</name>
<dbReference type="EMBL" id="JAKKDV010000001">
    <property type="protein sequence ID" value="MCF7559179.1"/>
    <property type="molecule type" value="Genomic_DNA"/>
</dbReference>
<dbReference type="Gene3D" id="3.50.50.60">
    <property type="entry name" value="FAD/NAD(P)-binding domain"/>
    <property type="match status" value="2"/>
</dbReference>
<evidence type="ECO:0000313" key="2">
    <source>
        <dbReference type="EMBL" id="MCF7559179.1"/>
    </source>
</evidence>
<feature type="domain" description="FAD-dependent protein C-terminal" evidence="1">
    <location>
        <begin position="269"/>
        <end position="467"/>
    </location>
</feature>
<dbReference type="SUPFAM" id="SSF51905">
    <property type="entry name" value="FAD/NAD(P)-binding domain"/>
    <property type="match status" value="1"/>
</dbReference>
<dbReference type="Proteomes" id="UP001200022">
    <property type="component" value="Unassembled WGS sequence"/>
</dbReference>
<protein>
    <submittedName>
        <fullName evidence="2">FAD-binding protein</fullName>
    </submittedName>
</protein>
<dbReference type="Gene3D" id="3.30.70.2700">
    <property type="match status" value="1"/>
</dbReference>
<dbReference type="PANTHER" id="PTHR42842">
    <property type="entry name" value="FAD/NAD(P)-BINDING OXIDOREDUCTASE"/>
    <property type="match status" value="1"/>
</dbReference>
<keyword evidence="3" id="KW-1185">Reference proteome</keyword>
<dbReference type="PIRSF" id="PIRSF038984">
    <property type="entry name" value="FAD_binding_protein"/>
    <property type="match status" value="1"/>
</dbReference>
<dbReference type="Pfam" id="PF21688">
    <property type="entry name" value="FAD-depend_C"/>
    <property type="match status" value="1"/>
</dbReference>
<proteinExistence type="predicted"/>
<dbReference type="InterPro" id="IPR036188">
    <property type="entry name" value="FAD/NAD-bd_sf"/>
</dbReference>
<evidence type="ECO:0000259" key="1">
    <source>
        <dbReference type="Pfam" id="PF21688"/>
    </source>
</evidence>
<comment type="caution">
    <text evidence="2">The sequence shown here is derived from an EMBL/GenBank/DDBJ whole genome shotgun (WGS) entry which is preliminary data.</text>
</comment>
<reference evidence="2 3" key="1">
    <citation type="submission" date="2022-01" db="EMBL/GenBank/DDBJ databases">
        <title>Draft genome sequence of Sabulilitoribacter multivorans KCTC 32326.</title>
        <authorList>
            <person name="Oh J.-S."/>
        </authorList>
    </citation>
    <scope>NUCLEOTIDE SEQUENCE [LARGE SCALE GENOMIC DNA]</scope>
    <source>
        <strain evidence="2 3">M-M16</strain>
    </source>
</reference>
<dbReference type="InterPro" id="IPR028348">
    <property type="entry name" value="FAD-binding_protein"/>
</dbReference>
<evidence type="ECO:0000313" key="3">
    <source>
        <dbReference type="Proteomes" id="UP001200022"/>
    </source>
</evidence>